<dbReference type="InterPro" id="IPR001623">
    <property type="entry name" value="DnaJ_domain"/>
</dbReference>
<dbReference type="Proteomes" id="UP001166052">
    <property type="component" value="Unassembled WGS sequence"/>
</dbReference>
<dbReference type="EMBL" id="JAAWVN010007933">
    <property type="protein sequence ID" value="MBN3290419.1"/>
    <property type="molecule type" value="Genomic_DNA"/>
</dbReference>
<evidence type="ECO:0000313" key="3">
    <source>
        <dbReference type="Proteomes" id="UP001166052"/>
    </source>
</evidence>
<dbReference type="CDD" id="cd06257">
    <property type="entry name" value="DnaJ"/>
    <property type="match status" value="1"/>
</dbReference>
<proteinExistence type="predicted"/>
<evidence type="ECO:0000313" key="2">
    <source>
        <dbReference type="EMBL" id="MBN3290419.1"/>
    </source>
</evidence>
<keyword evidence="1" id="KW-0732">Signal</keyword>
<feature type="chain" id="PRO_5045558853" evidence="1">
    <location>
        <begin position="17"/>
        <end position="72"/>
    </location>
</feature>
<organism evidence="2 3">
    <name type="scientific">Polypterus senegalus</name>
    <name type="common">Senegal bichir</name>
    <dbReference type="NCBI Taxonomy" id="55291"/>
    <lineage>
        <taxon>Eukaryota</taxon>
        <taxon>Metazoa</taxon>
        <taxon>Chordata</taxon>
        <taxon>Craniata</taxon>
        <taxon>Vertebrata</taxon>
        <taxon>Euteleostomi</taxon>
        <taxon>Actinopterygii</taxon>
        <taxon>Polypteriformes</taxon>
        <taxon>Polypteridae</taxon>
        <taxon>Polypterus</taxon>
    </lineage>
</organism>
<accession>A0ABS2YW41</accession>
<reference evidence="2" key="1">
    <citation type="journal article" date="2021" name="Cell">
        <title>Tracing the genetic footprints of vertebrate landing in non-teleost ray-finned fishes.</title>
        <authorList>
            <person name="Bi X."/>
            <person name="Wang K."/>
            <person name="Yang L."/>
            <person name="Pan H."/>
            <person name="Jiang H."/>
            <person name="Wei Q."/>
            <person name="Fang M."/>
            <person name="Yu H."/>
            <person name="Zhu C."/>
            <person name="Cai Y."/>
            <person name="He Y."/>
            <person name="Gan X."/>
            <person name="Zeng H."/>
            <person name="Yu D."/>
            <person name="Zhu Y."/>
            <person name="Jiang H."/>
            <person name="Qiu Q."/>
            <person name="Yang H."/>
            <person name="Zhang Y.E."/>
            <person name="Wang W."/>
            <person name="Zhu M."/>
            <person name="He S."/>
            <person name="Zhang G."/>
        </authorList>
    </citation>
    <scope>NUCLEOTIDE SEQUENCE</scope>
    <source>
        <strain evidence="2">Bchr_001</strain>
    </source>
</reference>
<keyword evidence="3" id="KW-1185">Reference proteome</keyword>
<evidence type="ECO:0000256" key="1">
    <source>
        <dbReference type="SAM" id="SignalP"/>
    </source>
</evidence>
<feature type="signal peptide" evidence="1">
    <location>
        <begin position="1"/>
        <end position="16"/>
    </location>
</feature>
<comment type="caution">
    <text evidence="2">The sequence shown here is derived from an EMBL/GenBank/DDBJ whole genome shotgun (WGS) entry which is preliminary data.</text>
</comment>
<gene>
    <name evidence="2" type="primary">Dnajb9_2</name>
    <name evidence="2" type="ORF">GTO92_0019302</name>
</gene>
<dbReference type="SUPFAM" id="SSF46565">
    <property type="entry name" value="Chaperone J-domain"/>
    <property type="match status" value="1"/>
</dbReference>
<feature type="non-terminal residue" evidence="2">
    <location>
        <position position="72"/>
    </location>
</feature>
<name>A0ABS2YW41_POLSE</name>
<sequence length="72" mass="8159">ITFAVCVLLLSELVLGKRDYYTVLAVPYKLAAKFHPDKNKSPDVQEKVQEILEGESNKNKNKKCAVVFLCEM</sequence>
<dbReference type="InterPro" id="IPR036869">
    <property type="entry name" value="J_dom_sf"/>
</dbReference>
<protein>
    <submittedName>
        <fullName evidence="2">DNJB9 protein</fullName>
    </submittedName>
</protein>
<feature type="non-terminal residue" evidence="2">
    <location>
        <position position="1"/>
    </location>
</feature>